<organism evidence="3 4">
    <name type="scientific">Schleiferilactobacillus perolens DSM 12744</name>
    <dbReference type="NCBI Taxonomy" id="1423792"/>
    <lineage>
        <taxon>Bacteria</taxon>
        <taxon>Bacillati</taxon>
        <taxon>Bacillota</taxon>
        <taxon>Bacilli</taxon>
        <taxon>Lactobacillales</taxon>
        <taxon>Lactobacillaceae</taxon>
        <taxon>Schleiferilactobacillus</taxon>
    </lineage>
</organism>
<reference evidence="3 4" key="1">
    <citation type="journal article" date="2015" name="Genome Announc.">
        <title>Expanding the biotechnology potential of lactobacilli through comparative genomics of 213 strains and associated genera.</title>
        <authorList>
            <person name="Sun Z."/>
            <person name="Harris H.M."/>
            <person name="McCann A."/>
            <person name="Guo C."/>
            <person name="Argimon S."/>
            <person name="Zhang W."/>
            <person name="Yang X."/>
            <person name="Jeffery I.B."/>
            <person name="Cooney J.C."/>
            <person name="Kagawa T.F."/>
            <person name="Liu W."/>
            <person name="Song Y."/>
            <person name="Salvetti E."/>
            <person name="Wrobel A."/>
            <person name="Rasinkangas P."/>
            <person name="Parkhill J."/>
            <person name="Rea M.C."/>
            <person name="O'Sullivan O."/>
            <person name="Ritari J."/>
            <person name="Douillard F.P."/>
            <person name="Paul Ross R."/>
            <person name="Yang R."/>
            <person name="Briner A.E."/>
            <person name="Felis G.E."/>
            <person name="de Vos W.M."/>
            <person name="Barrangou R."/>
            <person name="Klaenhammer T.R."/>
            <person name="Caufield P.W."/>
            <person name="Cui Y."/>
            <person name="Zhang H."/>
            <person name="O'Toole P.W."/>
        </authorList>
    </citation>
    <scope>NUCLEOTIDE SEQUENCE [LARGE SCALE GENOMIC DNA]</scope>
    <source>
        <strain evidence="3 4">DSM 12744</strain>
    </source>
</reference>
<dbReference type="AlphaFoldDB" id="A0A0R1NA25"/>
<dbReference type="SUPFAM" id="SSF50151">
    <property type="entry name" value="SacY-like RNA-binding domain"/>
    <property type="match status" value="1"/>
</dbReference>
<keyword evidence="1" id="KW-0677">Repeat</keyword>
<dbReference type="PANTHER" id="PTHR30185:SF15">
    <property type="entry name" value="CRYPTIC BETA-GLUCOSIDE BGL OPERON ANTITERMINATOR"/>
    <property type="match status" value="1"/>
</dbReference>
<dbReference type="InterPro" id="IPR036650">
    <property type="entry name" value="CAT_RNA-bd_dom_sf"/>
</dbReference>
<evidence type="ECO:0000256" key="1">
    <source>
        <dbReference type="ARBA" id="ARBA00022737"/>
    </source>
</evidence>
<dbReference type="InterPro" id="IPR036634">
    <property type="entry name" value="PRD_sf"/>
</dbReference>
<dbReference type="NCBIfam" id="NF046042">
    <property type="entry name" value="LicT"/>
    <property type="match status" value="1"/>
</dbReference>
<accession>A0A0R1NA25</accession>
<dbReference type="GO" id="GO:0003723">
    <property type="term" value="F:RNA binding"/>
    <property type="evidence" value="ECO:0007669"/>
    <property type="project" value="InterPro"/>
</dbReference>
<dbReference type="InterPro" id="IPR004341">
    <property type="entry name" value="CAT_RNA-bd_dom"/>
</dbReference>
<evidence type="ECO:0000259" key="2">
    <source>
        <dbReference type="PROSITE" id="PS51372"/>
    </source>
</evidence>
<dbReference type="PATRIC" id="fig|1423792.3.peg.76"/>
<dbReference type="InterPro" id="IPR050661">
    <property type="entry name" value="BglG_antiterminators"/>
</dbReference>
<keyword evidence="4" id="KW-1185">Reference proteome</keyword>
<evidence type="ECO:0000313" key="3">
    <source>
        <dbReference type="EMBL" id="KRL14426.1"/>
    </source>
</evidence>
<dbReference type="InterPro" id="IPR011608">
    <property type="entry name" value="PRD"/>
</dbReference>
<dbReference type="Pfam" id="PF03123">
    <property type="entry name" value="CAT_RBD"/>
    <property type="match status" value="1"/>
</dbReference>
<dbReference type="RefSeq" id="WP_057817124.1">
    <property type="nucleotide sequence ID" value="NZ_AZEC01000001.1"/>
</dbReference>
<dbReference type="Gene3D" id="1.10.1790.10">
    <property type="entry name" value="PRD domain"/>
    <property type="match status" value="2"/>
</dbReference>
<dbReference type="SUPFAM" id="SSF63520">
    <property type="entry name" value="PTS-regulatory domain, PRD"/>
    <property type="match status" value="2"/>
</dbReference>
<dbReference type="EMBL" id="AZEC01000001">
    <property type="protein sequence ID" value="KRL14426.1"/>
    <property type="molecule type" value="Genomic_DNA"/>
</dbReference>
<name>A0A0R1NA25_9LACO</name>
<dbReference type="Pfam" id="PF00874">
    <property type="entry name" value="PRD"/>
    <property type="match status" value="2"/>
</dbReference>
<dbReference type="SMART" id="SM01061">
    <property type="entry name" value="CAT_RBD"/>
    <property type="match status" value="1"/>
</dbReference>
<dbReference type="PROSITE" id="PS51372">
    <property type="entry name" value="PRD_2"/>
    <property type="match status" value="2"/>
</dbReference>
<dbReference type="Gene3D" id="2.30.24.10">
    <property type="entry name" value="CAT RNA-binding domain"/>
    <property type="match status" value="1"/>
</dbReference>
<gene>
    <name evidence="3" type="ORF">FD09_GL000074</name>
</gene>
<comment type="caution">
    <text evidence="3">The sequence shown here is derived from an EMBL/GenBank/DDBJ whole genome shotgun (WGS) entry which is preliminary data.</text>
</comment>
<protein>
    <submittedName>
        <fullName evidence="3">Transcriptional antiterminator</fullName>
    </submittedName>
</protein>
<sequence length="275" mass="31728">MKIKKIFNNNVILARTTTGLDEVVLGRGIAFQSKIGDPVNEAKIDRVFVADSPDTTNKYVQLLAEVPVNHLKLADKIVEEAQTELHCVFNDMTYIGIADHINYALQRYHADQSLTNSLLWEIKHIYPQEFQAALHALDTIEYYENIQMPEDEAGFIALHFVNGQENQTQNDAEVAVEIIANVTQIVERFFTIQLDQDSLNYSRFVVHLRYFIQHVLKNKASRYTQSELYHQIKKVYPEATKCVADVVHYLGNRLHTTVDKEEQAYLILHVQRLIQ</sequence>
<feature type="domain" description="PRD" evidence="2">
    <location>
        <begin position="171"/>
        <end position="275"/>
    </location>
</feature>
<dbReference type="Proteomes" id="UP000051330">
    <property type="component" value="Unassembled WGS sequence"/>
</dbReference>
<dbReference type="GO" id="GO:0006355">
    <property type="term" value="P:regulation of DNA-templated transcription"/>
    <property type="evidence" value="ECO:0007669"/>
    <property type="project" value="InterPro"/>
</dbReference>
<proteinExistence type="predicted"/>
<feature type="domain" description="PRD" evidence="2">
    <location>
        <begin position="65"/>
        <end position="170"/>
    </location>
</feature>
<dbReference type="STRING" id="1423792.FD09_GL000074"/>
<evidence type="ECO:0000313" key="4">
    <source>
        <dbReference type="Proteomes" id="UP000051330"/>
    </source>
</evidence>
<dbReference type="OrthoDB" id="9813552at2"/>
<dbReference type="PANTHER" id="PTHR30185">
    <property type="entry name" value="CRYPTIC BETA-GLUCOSIDE BGL OPERON ANTITERMINATOR"/>
    <property type="match status" value="1"/>
</dbReference>